<gene>
    <name evidence="2" type="ORF">SB6410_04244</name>
</gene>
<accession>A0A9Q9UNQ6</accession>
<sequence length="118" mass="13573">MKIKVLLICIFTFYSLNVFAAFNDAENKQLLEINSKSERLKEDAISLLTQAQQNQANDNPEKKHLIDSLRASWDITIEKRCLLETSESHGTDAEISEVNNCLTKGYKEETEYFKNMLP</sequence>
<evidence type="ECO:0000313" key="3">
    <source>
        <dbReference type="Proteomes" id="UP000318567"/>
    </source>
</evidence>
<protein>
    <recommendedName>
        <fullName evidence="4">Lysozyme inhibitor LprI N-terminal domain-containing protein</fullName>
    </recommendedName>
</protein>
<name>A0A9Q9UNQ6_9ENTR</name>
<keyword evidence="1" id="KW-0732">Signal</keyword>
<evidence type="ECO:0000256" key="1">
    <source>
        <dbReference type="SAM" id="SignalP"/>
    </source>
</evidence>
<feature type="chain" id="PRO_5040162383" description="Lysozyme inhibitor LprI N-terminal domain-containing protein" evidence="1">
    <location>
        <begin position="21"/>
        <end position="118"/>
    </location>
</feature>
<reference evidence="2 3" key="1">
    <citation type="submission" date="2019-07" db="EMBL/GenBank/DDBJ databases">
        <authorList>
            <person name="Brisse S."/>
            <person name="Rodrigues C."/>
            <person name="Thorpe H."/>
        </authorList>
    </citation>
    <scope>NUCLEOTIDE SEQUENCE [LARGE SCALE GENOMIC DNA]</scope>
    <source>
        <strain evidence="2">SB6410</strain>
    </source>
</reference>
<organism evidence="2 3">
    <name type="scientific">Klebsiella pasteurii</name>
    <dbReference type="NCBI Taxonomy" id="2587529"/>
    <lineage>
        <taxon>Bacteria</taxon>
        <taxon>Pseudomonadati</taxon>
        <taxon>Pseudomonadota</taxon>
        <taxon>Gammaproteobacteria</taxon>
        <taxon>Enterobacterales</taxon>
        <taxon>Enterobacteriaceae</taxon>
        <taxon>Klebsiella/Raoultella group</taxon>
        <taxon>Klebsiella</taxon>
    </lineage>
</organism>
<dbReference type="EMBL" id="CABGGO010000029">
    <property type="protein sequence ID" value="VUS94539.1"/>
    <property type="molecule type" value="Genomic_DNA"/>
</dbReference>
<evidence type="ECO:0000313" key="2">
    <source>
        <dbReference type="EMBL" id="VUS94539.1"/>
    </source>
</evidence>
<dbReference type="Proteomes" id="UP000318567">
    <property type="component" value="Unassembled WGS sequence"/>
</dbReference>
<comment type="caution">
    <text evidence="2">The sequence shown here is derived from an EMBL/GenBank/DDBJ whole genome shotgun (WGS) entry which is preliminary data.</text>
</comment>
<dbReference type="RefSeq" id="WP_142445350.1">
    <property type="nucleotide sequence ID" value="NZ_CABGGO010000029.1"/>
</dbReference>
<proteinExistence type="predicted"/>
<feature type="signal peptide" evidence="1">
    <location>
        <begin position="1"/>
        <end position="20"/>
    </location>
</feature>
<evidence type="ECO:0008006" key="4">
    <source>
        <dbReference type="Google" id="ProtNLM"/>
    </source>
</evidence>
<dbReference type="AlphaFoldDB" id="A0A9Q9UNQ6"/>